<dbReference type="PANTHER" id="PTHR42901:SF1">
    <property type="entry name" value="ALCOHOL DEHYDROGENASE"/>
    <property type="match status" value="1"/>
</dbReference>
<evidence type="ECO:0000256" key="1">
    <source>
        <dbReference type="ARBA" id="ARBA00006484"/>
    </source>
</evidence>
<reference evidence="3" key="1">
    <citation type="submission" date="2020-03" db="EMBL/GenBank/DDBJ databases">
        <title>Draft Genome Sequence of Cylindrodendrum hubeiense.</title>
        <authorList>
            <person name="Buettner E."/>
            <person name="Kellner H."/>
        </authorList>
    </citation>
    <scope>NUCLEOTIDE SEQUENCE</scope>
    <source>
        <strain evidence="3">IHI 201604</strain>
    </source>
</reference>
<comment type="caution">
    <text evidence="3">The sequence shown here is derived from an EMBL/GenBank/DDBJ whole genome shotgun (WGS) entry which is preliminary data.</text>
</comment>
<evidence type="ECO:0000313" key="3">
    <source>
        <dbReference type="EMBL" id="KAF7555270.1"/>
    </source>
</evidence>
<dbReference type="EMBL" id="JAANBB010000022">
    <property type="protein sequence ID" value="KAF7555270.1"/>
    <property type="molecule type" value="Genomic_DNA"/>
</dbReference>
<dbReference type="PRINTS" id="PR00081">
    <property type="entry name" value="GDHRDH"/>
</dbReference>
<dbReference type="Pfam" id="PF00106">
    <property type="entry name" value="adh_short"/>
    <property type="match status" value="1"/>
</dbReference>
<evidence type="ECO:0000256" key="2">
    <source>
        <dbReference type="ARBA" id="ARBA00023002"/>
    </source>
</evidence>
<dbReference type="GO" id="GO:0016491">
    <property type="term" value="F:oxidoreductase activity"/>
    <property type="evidence" value="ECO:0007669"/>
    <property type="project" value="UniProtKB-KW"/>
</dbReference>
<organism evidence="3 4">
    <name type="scientific">Cylindrodendrum hubeiense</name>
    <dbReference type="NCBI Taxonomy" id="595255"/>
    <lineage>
        <taxon>Eukaryota</taxon>
        <taxon>Fungi</taxon>
        <taxon>Dikarya</taxon>
        <taxon>Ascomycota</taxon>
        <taxon>Pezizomycotina</taxon>
        <taxon>Sordariomycetes</taxon>
        <taxon>Hypocreomycetidae</taxon>
        <taxon>Hypocreales</taxon>
        <taxon>Nectriaceae</taxon>
        <taxon>Cylindrodendrum</taxon>
    </lineage>
</organism>
<dbReference type="InterPro" id="IPR036291">
    <property type="entry name" value="NAD(P)-bd_dom_sf"/>
</dbReference>
<gene>
    <name evidence="3" type="ORF">G7Z17_g2282</name>
</gene>
<protein>
    <submittedName>
        <fullName evidence="3">Uncharacterized protein</fullName>
    </submittedName>
</protein>
<dbReference type="Gene3D" id="3.40.50.720">
    <property type="entry name" value="NAD(P)-binding Rossmann-like Domain"/>
    <property type="match status" value="1"/>
</dbReference>
<comment type="similarity">
    <text evidence="1">Belongs to the short-chain dehydrogenases/reductases (SDR) family.</text>
</comment>
<sequence length="301" mass="32734">MTSLGHAFTTVLHNKSYPAISTSRPELSQAGRSVLVGGGSTGIGLSIAKSFAAAGAARVIIIGRRQDVLDSTVTQAQAEYPGTKFLGYATDVAKEASIEQLWLSLKKDRILVDVLVLSAAKLSPEHTILSLGTKTVWDEFVVNVKAPLDMTERFYKQEGRDTSRKLSVLLLSSGAAHDYAAAGLWPNYMATKNSATMLIQQIARNTKPTDMQVVSYHPGVHHTELLKGAAGDTGADTELPWDFDDIRLPGDFAVWAASDEAAFLHGRFVWALWDVDELKSGPIREKIDREDSFLRVGIHGL</sequence>
<evidence type="ECO:0000313" key="4">
    <source>
        <dbReference type="Proteomes" id="UP000722485"/>
    </source>
</evidence>
<keyword evidence="4" id="KW-1185">Reference proteome</keyword>
<dbReference type="SUPFAM" id="SSF51735">
    <property type="entry name" value="NAD(P)-binding Rossmann-fold domains"/>
    <property type="match status" value="1"/>
</dbReference>
<accession>A0A9P5LJ96</accession>
<proteinExistence type="inferred from homology"/>
<dbReference type="CDD" id="cd05233">
    <property type="entry name" value="SDR_c"/>
    <property type="match status" value="1"/>
</dbReference>
<dbReference type="OrthoDB" id="1933717at2759"/>
<name>A0A9P5LJ96_9HYPO</name>
<keyword evidence="2" id="KW-0560">Oxidoreductase</keyword>
<dbReference type="PANTHER" id="PTHR42901">
    <property type="entry name" value="ALCOHOL DEHYDROGENASE"/>
    <property type="match status" value="1"/>
</dbReference>
<dbReference type="AlphaFoldDB" id="A0A9P5LJ96"/>
<dbReference type="InterPro" id="IPR002347">
    <property type="entry name" value="SDR_fam"/>
</dbReference>
<dbReference type="Proteomes" id="UP000722485">
    <property type="component" value="Unassembled WGS sequence"/>
</dbReference>